<feature type="domain" description="Mammalian cell entry C-terminal" evidence="3">
    <location>
        <begin position="116"/>
        <end position="289"/>
    </location>
</feature>
<evidence type="ECO:0000313" key="5">
    <source>
        <dbReference type="Proteomes" id="UP000585638"/>
    </source>
</evidence>
<dbReference type="AlphaFoldDB" id="A0A7W9KAR3"/>
<dbReference type="Pfam" id="PF11887">
    <property type="entry name" value="Mce4_CUP1"/>
    <property type="match status" value="1"/>
</dbReference>
<evidence type="ECO:0000313" key="4">
    <source>
        <dbReference type="EMBL" id="MBB5889051.1"/>
    </source>
</evidence>
<organism evidence="4 5">
    <name type="scientific">Kutzneria kofuensis</name>
    <dbReference type="NCBI Taxonomy" id="103725"/>
    <lineage>
        <taxon>Bacteria</taxon>
        <taxon>Bacillati</taxon>
        <taxon>Actinomycetota</taxon>
        <taxon>Actinomycetes</taxon>
        <taxon>Pseudonocardiales</taxon>
        <taxon>Pseudonocardiaceae</taxon>
        <taxon>Kutzneria</taxon>
    </lineage>
</organism>
<gene>
    <name evidence="4" type="ORF">BJ998_000247</name>
</gene>
<dbReference type="Proteomes" id="UP000585638">
    <property type="component" value="Unassembled WGS sequence"/>
</dbReference>
<dbReference type="RefSeq" id="WP_184857686.1">
    <property type="nucleotide sequence ID" value="NZ_BAAAWY010000013.1"/>
</dbReference>
<dbReference type="InterPro" id="IPR005693">
    <property type="entry name" value="Mce"/>
</dbReference>
<accession>A0A7W9KAR3</accession>
<sequence>MKRLLAIVPVLLLTGCSLYDTPLPGGADLGDHPYHLTVQFADVLDLVPQSSVKVDDVPVGRVDRIDLAADNKTALVSVLINGSVRLPANSGARVGQSSLLGEKYVELTAPPQPSGQLTDGSVITKDRTGRSPEIEEVLGALSLLLNGGDIGQVQNIVKELNAAMTGNEPQIRSFLSQVDNLVRDLDGQKDSIVKAIDAMNRLTTTLAGQRDDIATALDHLGPGLQVVTQQRDELTSMLNALDNLSSVAVDTINRSRDDLVGDLRQLQPVLQKLAETGAKLPTALEYLATYPFSDYAANDVKGDYFNSDIRFNLDLSALLGPQSPIIGGGG</sequence>
<keyword evidence="5" id="KW-1185">Reference proteome</keyword>
<dbReference type="InterPro" id="IPR052336">
    <property type="entry name" value="MlaD_Phospholipid_Transporter"/>
</dbReference>
<dbReference type="Pfam" id="PF02470">
    <property type="entry name" value="MlaD"/>
    <property type="match status" value="1"/>
</dbReference>
<protein>
    <submittedName>
        <fullName evidence="4">Phospholipid/cholesterol/gamma-HCH transport system substrate-binding protein</fullName>
    </submittedName>
</protein>
<reference evidence="4 5" key="1">
    <citation type="submission" date="2020-08" db="EMBL/GenBank/DDBJ databases">
        <title>Sequencing the genomes of 1000 actinobacteria strains.</title>
        <authorList>
            <person name="Klenk H.-P."/>
        </authorList>
    </citation>
    <scope>NUCLEOTIDE SEQUENCE [LARGE SCALE GENOMIC DNA]</scope>
    <source>
        <strain evidence="4 5">DSM 43851</strain>
    </source>
</reference>
<dbReference type="PANTHER" id="PTHR33371">
    <property type="entry name" value="INTERMEMBRANE PHOSPHOLIPID TRANSPORT SYSTEM BINDING PROTEIN MLAD-RELATED"/>
    <property type="match status" value="1"/>
</dbReference>
<dbReference type="PROSITE" id="PS51257">
    <property type="entry name" value="PROKAR_LIPOPROTEIN"/>
    <property type="match status" value="1"/>
</dbReference>
<evidence type="ECO:0000259" key="3">
    <source>
        <dbReference type="Pfam" id="PF11887"/>
    </source>
</evidence>
<dbReference type="InterPro" id="IPR003399">
    <property type="entry name" value="Mce/MlaD"/>
</dbReference>
<feature type="chain" id="PRO_5038403382" evidence="1">
    <location>
        <begin position="20"/>
        <end position="330"/>
    </location>
</feature>
<name>A0A7W9KAR3_9PSEU</name>
<dbReference type="GO" id="GO:0005576">
    <property type="term" value="C:extracellular region"/>
    <property type="evidence" value="ECO:0007669"/>
    <property type="project" value="TreeGrafter"/>
</dbReference>
<proteinExistence type="predicted"/>
<evidence type="ECO:0000256" key="1">
    <source>
        <dbReference type="SAM" id="SignalP"/>
    </source>
</evidence>
<dbReference type="EMBL" id="JACHIR010000001">
    <property type="protein sequence ID" value="MBB5889051.1"/>
    <property type="molecule type" value="Genomic_DNA"/>
</dbReference>
<dbReference type="InterPro" id="IPR024516">
    <property type="entry name" value="Mce_C"/>
</dbReference>
<dbReference type="PANTHER" id="PTHR33371:SF15">
    <property type="entry name" value="LIPOPROTEIN LPRN"/>
    <property type="match status" value="1"/>
</dbReference>
<feature type="domain" description="Mce/MlaD" evidence="2">
    <location>
        <begin position="33"/>
        <end position="109"/>
    </location>
</feature>
<keyword evidence="1" id="KW-0732">Signal</keyword>
<feature type="signal peptide" evidence="1">
    <location>
        <begin position="1"/>
        <end position="19"/>
    </location>
</feature>
<evidence type="ECO:0000259" key="2">
    <source>
        <dbReference type="Pfam" id="PF02470"/>
    </source>
</evidence>
<comment type="caution">
    <text evidence="4">The sequence shown here is derived from an EMBL/GenBank/DDBJ whole genome shotgun (WGS) entry which is preliminary data.</text>
</comment>
<dbReference type="NCBIfam" id="TIGR00996">
    <property type="entry name" value="Mtu_fam_mce"/>
    <property type="match status" value="1"/>
</dbReference>